<proteinExistence type="predicted"/>
<dbReference type="Pfam" id="PF00646">
    <property type="entry name" value="F-box"/>
    <property type="match status" value="1"/>
</dbReference>
<dbReference type="HOGENOM" id="CLU_028840_3_1_1"/>
<dbReference type="FunCoup" id="E3N4P0">
    <property type="interactions" value="975"/>
</dbReference>
<dbReference type="KEGG" id="crq:GCK72_000841"/>
<dbReference type="Proteomes" id="UP000008281">
    <property type="component" value="Unassembled WGS sequence"/>
</dbReference>
<feature type="domain" description="F-box" evidence="1">
    <location>
        <begin position="6"/>
        <end position="58"/>
    </location>
</feature>
<keyword evidence="3" id="KW-1185">Reference proteome</keyword>
<dbReference type="RefSeq" id="XP_003096591.2">
    <property type="nucleotide sequence ID" value="XM_003096543.2"/>
</dbReference>
<dbReference type="InterPro" id="IPR001810">
    <property type="entry name" value="F-box_dom"/>
</dbReference>
<dbReference type="AlphaFoldDB" id="E3N4P0"/>
<name>E3N4P0_CAERE</name>
<dbReference type="Pfam" id="PF07735">
    <property type="entry name" value="FBA_2"/>
    <property type="match status" value="1"/>
</dbReference>
<accession>E3N4P0</accession>
<dbReference type="InterPro" id="IPR012885">
    <property type="entry name" value="F-box_Sdz-33"/>
</dbReference>
<evidence type="ECO:0000313" key="3">
    <source>
        <dbReference type="Proteomes" id="UP000008281"/>
    </source>
</evidence>
<reference evidence="2" key="1">
    <citation type="submission" date="2007-07" db="EMBL/GenBank/DDBJ databases">
        <title>PCAP assembly of the Caenorhabditis remanei genome.</title>
        <authorList>
            <consortium name="The Caenorhabditis remanei Sequencing Consortium"/>
            <person name="Wilson R.K."/>
        </authorList>
    </citation>
    <scope>NUCLEOTIDE SEQUENCE [LARGE SCALE GENOMIC DNA]</scope>
    <source>
        <strain evidence="2">PB4641</strain>
    </source>
</reference>
<dbReference type="eggNOG" id="ENOG502TJQU">
    <property type="taxonomic scope" value="Eukaryota"/>
</dbReference>
<sequence length="334" mass="39519">MENSNSFPLFCLPRIVIEEVMSTMTPFEMINFSMTSSRFKFFVKSYLSYKQNSVYKRISFATTEEPYVSIKGSEVSFQFRITSEKKKNGRREYIEYMGRDKTERIWVYSEDVVDNWMKLVRTAKEIFTFNYHIFYFNLNKFPASNRSIVDFLKTQTESIEWCEFDGLTGSRTDVEYFFNNINVIRHVAICMKLSDTFSFPQVDYAGSLEIAYGNWVTFNQLLQFRSHYITIYNSPITNRELNMLLLHWMASEYHQNLMYLTINIKDPQSLDTVFNLPYEIVNSDVERTGRLSNNTTISLQGNIDIKRNDGMTGTIKLEWRLNELLLKMVITRIQ</sequence>
<protein>
    <recommendedName>
        <fullName evidence="1">F-box domain-containing protein</fullName>
    </recommendedName>
</protein>
<dbReference type="GeneID" id="9824368"/>
<dbReference type="PANTHER" id="PTHR21503:SF8">
    <property type="entry name" value="F-BOX ASSOCIATED DOMAIN-CONTAINING PROTEIN-RELATED"/>
    <property type="match status" value="1"/>
</dbReference>
<dbReference type="CTD" id="9824368"/>
<dbReference type="InParanoid" id="E3N4P0"/>
<evidence type="ECO:0000313" key="2">
    <source>
        <dbReference type="EMBL" id="EFO86415.1"/>
    </source>
</evidence>
<evidence type="ECO:0000259" key="1">
    <source>
        <dbReference type="PROSITE" id="PS50181"/>
    </source>
</evidence>
<organism evidence="3">
    <name type="scientific">Caenorhabditis remanei</name>
    <name type="common">Caenorhabditis vulgaris</name>
    <dbReference type="NCBI Taxonomy" id="31234"/>
    <lineage>
        <taxon>Eukaryota</taxon>
        <taxon>Metazoa</taxon>
        <taxon>Ecdysozoa</taxon>
        <taxon>Nematoda</taxon>
        <taxon>Chromadorea</taxon>
        <taxon>Rhabditida</taxon>
        <taxon>Rhabditina</taxon>
        <taxon>Rhabditomorpha</taxon>
        <taxon>Rhabditoidea</taxon>
        <taxon>Rhabditidae</taxon>
        <taxon>Peloderinae</taxon>
        <taxon>Caenorhabditis</taxon>
    </lineage>
</organism>
<gene>
    <name evidence="2" type="ORF">CRE_01223</name>
</gene>
<dbReference type="EMBL" id="DS268527">
    <property type="protein sequence ID" value="EFO86415.1"/>
    <property type="molecule type" value="Genomic_DNA"/>
</dbReference>
<dbReference type="PROSITE" id="PS50181">
    <property type="entry name" value="FBOX"/>
    <property type="match status" value="1"/>
</dbReference>
<dbReference type="OrthoDB" id="5842403at2759"/>
<dbReference type="PANTHER" id="PTHR21503">
    <property type="entry name" value="F-BOX-CONTAINING HYPOTHETICAL PROTEIN C.ELEGANS"/>
    <property type="match status" value="1"/>
</dbReference>